<reference evidence="2 3" key="1">
    <citation type="submission" date="2017-03" db="EMBL/GenBank/DDBJ databases">
        <title>An alternative strategy for trypanosome survival in the mammalian bloodstream revealed through genome and transcriptome analysis of the ubiquitous bovine parasite Trypanosoma (Megatrypanum) theileri.</title>
        <authorList>
            <person name="Kelly S."/>
            <person name="Ivens A."/>
            <person name="Mott A."/>
            <person name="O'Neill E."/>
            <person name="Emms D."/>
            <person name="Macleod O."/>
            <person name="Voorheis P."/>
            <person name="Matthews J."/>
            <person name="Matthews K."/>
            <person name="Carrington M."/>
        </authorList>
    </citation>
    <scope>NUCLEOTIDE SEQUENCE [LARGE SCALE GENOMIC DNA]</scope>
    <source>
        <strain evidence="2">Edinburgh</strain>
    </source>
</reference>
<protein>
    <recommendedName>
        <fullName evidence="4">C2 domain-containing protein</fullName>
    </recommendedName>
</protein>
<comment type="caution">
    <text evidence="2">The sequence shown here is derived from an EMBL/GenBank/DDBJ whole genome shotgun (WGS) entry which is preliminary data.</text>
</comment>
<dbReference type="EMBL" id="NBCO01000041">
    <property type="protein sequence ID" value="ORC84810.1"/>
    <property type="molecule type" value="Genomic_DNA"/>
</dbReference>
<sequence length="247" mass="27210">MSSPSSIIKIRILNLDVLSEDAGDFKRAGLYVVARVGSTVQRTDVLGDSDDMTWNELFVFHLDNTPTALIPSAPHPHPHPHSSLPTPSSPPGLSPHISAVTPAPVIESGPISSFPQYSSGLGEHFTTDLPHLRQQKQQQLESESHLGSRGLPWMVPPYRIPTVMLELWRNTFSSDDCLAKYQFCIPLEGKGEVLDRVVRLTSASSYSVQFALRVRVGLVQHNSFAMGSNSILPNRPVPMATPVFWRP</sequence>
<keyword evidence="3" id="KW-1185">Reference proteome</keyword>
<dbReference type="Proteomes" id="UP000192257">
    <property type="component" value="Unassembled WGS sequence"/>
</dbReference>
<dbReference type="InterPro" id="IPR035892">
    <property type="entry name" value="C2_domain_sf"/>
</dbReference>
<feature type="region of interest" description="Disordered" evidence="1">
    <location>
        <begin position="69"/>
        <end position="100"/>
    </location>
</feature>
<evidence type="ECO:0000256" key="1">
    <source>
        <dbReference type="SAM" id="MobiDB-lite"/>
    </source>
</evidence>
<evidence type="ECO:0000313" key="2">
    <source>
        <dbReference type="EMBL" id="ORC84810.1"/>
    </source>
</evidence>
<dbReference type="VEuPathDB" id="TriTrypDB:TM35_000411800"/>
<organism evidence="2 3">
    <name type="scientific">Trypanosoma theileri</name>
    <dbReference type="NCBI Taxonomy" id="67003"/>
    <lineage>
        <taxon>Eukaryota</taxon>
        <taxon>Discoba</taxon>
        <taxon>Euglenozoa</taxon>
        <taxon>Kinetoplastea</taxon>
        <taxon>Metakinetoplastina</taxon>
        <taxon>Trypanosomatida</taxon>
        <taxon>Trypanosomatidae</taxon>
        <taxon>Trypanosoma</taxon>
    </lineage>
</organism>
<evidence type="ECO:0000313" key="3">
    <source>
        <dbReference type="Proteomes" id="UP000192257"/>
    </source>
</evidence>
<proteinExistence type="predicted"/>
<dbReference type="RefSeq" id="XP_028878876.1">
    <property type="nucleotide sequence ID" value="XM_029029888.1"/>
</dbReference>
<dbReference type="GeneID" id="39989668"/>
<gene>
    <name evidence="2" type="ORF">TM35_000411800</name>
</gene>
<name>A0A1X0NL23_9TRYP</name>
<dbReference type="AlphaFoldDB" id="A0A1X0NL23"/>
<dbReference type="OrthoDB" id="245018at2759"/>
<evidence type="ECO:0008006" key="4">
    <source>
        <dbReference type="Google" id="ProtNLM"/>
    </source>
</evidence>
<accession>A0A1X0NL23</accession>
<dbReference type="SUPFAM" id="SSF49562">
    <property type="entry name" value="C2 domain (Calcium/lipid-binding domain, CaLB)"/>
    <property type="match status" value="1"/>
</dbReference>